<evidence type="ECO:0008006" key="11">
    <source>
        <dbReference type="Google" id="ProtNLM"/>
    </source>
</evidence>
<dbReference type="GO" id="GO:0030246">
    <property type="term" value="F:carbohydrate binding"/>
    <property type="evidence" value="ECO:0007669"/>
    <property type="project" value="UniProtKB-KW"/>
</dbReference>
<feature type="disulfide bond" evidence="5">
    <location>
        <begin position="162"/>
        <end position="171"/>
    </location>
</feature>
<dbReference type="SUPFAM" id="SSF56436">
    <property type="entry name" value="C-type lectin-like"/>
    <property type="match status" value="1"/>
</dbReference>
<dbReference type="EMBL" id="JACVVK020000110">
    <property type="protein sequence ID" value="KAK7491810.1"/>
    <property type="molecule type" value="Genomic_DNA"/>
</dbReference>
<keyword evidence="6" id="KW-0472">Membrane</keyword>
<dbReference type="AlphaFoldDB" id="A0ABD0KXB1"/>
<name>A0ABD0KXB1_9CAEN</name>
<dbReference type="PROSITE" id="PS50041">
    <property type="entry name" value="C_TYPE_LECTIN_2"/>
    <property type="match status" value="1"/>
</dbReference>
<keyword evidence="5" id="KW-0245">EGF-like domain</keyword>
<dbReference type="SMART" id="SM00181">
    <property type="entry name" value="EGF"/>
    <property type="match status" value="1"/>
</dbReference>
<keyword evidence="2" id="KW-0964">Secreted</keyword>
<evidence type="ECO:0000313" key="9">
    <source>
        <dbReference type="EMBL" id="KAK7491810.1"/>
    </source>
</evidence>
<dbReference type="Proteomes" id="UP001519460">
    <property type="component" value="Unassembled WGS sequence"/>
</dbReference>
<evidence type="ECO:0000259" key="7">
    <source>
        <dbReference type="PROSITE" id="PS50026"/>
    </source>
</evidence>
<dbReference type="Pfam" id="PF00059">
    <property type="entry name" value="Lectin_C"/>
    <property type="match status" value="1"/>
</dbReference>
<gene>
    <name evidence="9" type="ORF">BaRGS_00016945</name>
</gene>
<evidence type="ECO:0000256" key="2">
    <source>
        <dbReference type="ARBA" id="ARBA00022525"/>
    </source>
</evidence>
<proteinExistence type="predicted"/>
<feature type="non-terminal residue" evidence="9">
    <location>
        <position position="207"/>
    </location>
</feature>
<dbReference type="InterPro" id="IPR001304">
    <property type="entry name" value="C-type_lectin-like"/>
</dbReference>
<comment type="subcellular location">
    <subcellularLocation>
        <location evidence="1">Secreted</location>
    </subcellularLocation>
</comment>
<dbReference type="CDD" id="cd00037">
    <property type="entry name" value="CLECT"/>
    <property type="match status" value="1"/>
</dbReference>
<evidence type="ECO:0000259" key="8">
    <source>
        <dbReference type="PROSITE" id="PS50041"/>
    </source>
</evidence>
<evidence type="ECO:0000256" key="6">
    <source>
        <dbReference type="SAM" id="Phobius"/>
    </source>
</evidence>
<feature type="transmembrane region" description="Helical" evidence="6">
    <location>
        <begin position="183"/>
        <end position="205"/>
    </location>
</feature>
<comment type="caution">
    <text evidence="5">Lacks conserved residue(s) required for the propagation of feature annotation.</text>
</comment>
<evidence type="ECO:0000313" key="10">
    <source>
        <dbReference type="Proteomes" id="UP001519460"/>
    </source>
</evidence>
<feature type="domain" description="C-type lectin" evidence="8">
    <location>
        <begin position="1"/>
        <end position="107"/>
    </location>
</feature>
<dbReference type="PANTHER" id="PTHR22799">
    <property type="entry name" value="TETRANECTIN-RELATED"/>
    <property type="match status" value="1"/>
</dbReference>
<dbReference type="InterPro" id="IPR000742">
    <property type="entry name" value="EGF"/>
</dbReference>
<dbReference type="Gene3D" id="2.10.25.10">
    <property type="entry name" value="Laminin"/>
    <property type="match status" value="1"/>
</dbReference>
<dbReference type="PANTHER" id="PTHR22799:SF1">
    <property type="entry name" value="C-TYPE LECTIN DOMAIN FAMILY 11 MEMBER A"/>
    <property type="match status" value="1"/>
</dbReference>
<dbReference type="GO" id="GO:0005576">
    <property type="term" value="C:extracellular region"/>
    <property type="evidence" value="ECO:0007669"/>
    <property type="project" value="UniProtKB-SubCell"/>
</dbReference>
<keyword evidence="4" id="KW-0430">Lectin</keyword>
<sequence length="207" mass="21716">ADCITRGGILAEPRSLHVDQFIASHINSLSSPSTFYFVGANDVAEEGTWRYESDGDLLGYTNWPPGAPDNADINGFNEHCLSYFPTLQSGAVWNDVICNYPSGYICQYGPKAPAFGGASCAGSDTALSACDNPACSDACSANPCLNDGTCTVINNTTRECACLVGYNRPDCEECSCWASDDCGGAICPIILAVFVVLIVVAVVIAGI</sequence>
<dbReference type="PROSITE" id="PS50026">
    <property type="entry name" value="EGF_3"/>
    <property type="match status" value="1"/>
</dbReference>
<feature type="domain" description="EGF-like" evidence="7">
    <location>
        <begin position="136"/>
        <end position="172"/>
    </location>
</feature>
<keyword evidence="10" id="KW-1185">Reference proteome</keyword>
<protein>
    <recommendedName>
        <fullName evidence="11">C-type lectin domain-containing protein</fullName>
    </recommendedName>
</protein>
<keyword evidence="6" id="KW-1133">Transmembrane helix</keyword>
<evidence type="ECO:0000256" key="3">
    <source>
        <dbReference type="ARBA" id="ARBA00022729"/>
    </source>
</evidence>
<reference evidence="9 10" key="1">
    <citation type="journal article" date="2023" name="Sci. Data">
        <title>Genome assembly of the Korean intertidal mud-creeper Batillaria attramentaria.</title>
        <authorList>
            <person name="Patra A.K."/>
            <person name="Ho P.T."/>
            <person name="Jun S."/>
            <person name="Lee S.J."/>
            <person name="Kim Y."/>
            <person name="Won Y.J."/>
        </authorList>
    </citation>
    <scope>NUCLEOTIDE SEQUENCE [LARGE SCALE GENOMIC DNA]</scope>
    <source>
        <strain evidence="9">Wonlab-2016</strain>
    </source>
</reference>
<dbReference type="Gene3D" id="3.10.100.10">
    <property type="entry name" value="Mannose-Binding Protein A, subunit A"/>
    <property type="match status" value="1"/>
</dbReference>
<organism evidence="9 10">
    <name type="scientific">Batillaria attramentaria</name>
    <dbReference type="NCBI Taxonomy" id="370345"/>
    <lineage>
        <taxon>Eukaryota</taxon>
        <taxon>Metazoa</taxon>
        <taxon>Spiralia</taxon>
        <taxon>Lophotrochozoa</taxon>
        <taxon>Mollusca</taxon>
        <taxon>Gastropoda</taxon>
        <taxon>Caenogastropoda</taxon>
        <taxon>Sorbeoconcha</taxon>
        <taxon>Cerithioidea</taxon>
        <taxon>Batillariidae</taxon>
        <taxon>Batillaria</taxon>
    </lineage>
</organism>
<accession>A0ABD0KXB1</accession>
<evidence type="ECO:0000256" key="4">
    <source>
        <dbReference type="ARBA" id="ARBA00022734"/>
    </source>
</evidence>
<dbReference type="InterPro" id="IPR016186">
    <property type="entry name" value="C-type_lectin-like/link_sf"/>
</dbReference>
<evidence type="ECO:0000256" key="1">
    <source>
        <dbReference type="ARBA" id="ARBA00004613"/>
    </source>
</evidence>
<evidence type="ECO:0000256" key="5">
    <source>
        <dbReference type="PROSITE-ProRule" id="PRU00076"/>
    </source>
</evidence>
<dbReference type="InterPro" id="IPR016187">
    <property type="entry name" value="CTDL_fold"/>
</dbReference>
<feature type="non-terminal residue" evidence="9">
    <location>
        <position position="1"/>
    </location>
</feature>
<dbReference type="InterPro" id="IPR051663">
    <property type="entry name" value="CLec_Tetranectin-domain"/>
</dbReference>
<keyword evidence="5" id="KW-1015">Disulfide bond</keyword>
<keyword evidence="6" id="KW-0812">Transmembrane</keyword>
<dbReference type="Pfam" id="PF00008">
    <property type="entry name" value="EGF"/>
    <property type="match status" value="1"/>
</dbReference>
<comment type="caution">
    <text evidence="9">The sequence shown here is derived from an EMBL/GenBank/DDBJ whole genome shotgun (WGS) entry which is preliminary data.</text>
</comment>
<keyword evidence="3" id="KW-0732">Signal</keyword>